<feature type="domain" description="Pelota N-terminal" evidence="1">
    <location>
        <begin position="25"/>
        <end position="61"/>
    </location>
</feature>
<dbReference type="EMBL" id="JAGFBS010000006">
    <property type="protein sequence ID" value="KAG6378691.1"/>
    <property type="molecule type" value="Genomic_DNA"/>
</dbReference>
<reference evidence="2" key="1">
    <citation type="submission" date="2021-03" db="EMBL/GenBank/DDBJ databases">
        <title>Evolutionary innovations through gain and loss of genes in the ectomycorrhizal Boletales.</title>
        <authorList>
            <person name="Wu G."/>
            <person name="Miyauchi S."/>
            <person name="Morin E."/>
            <person name="Yang Z.-L."/>
            <person name="Xu J."/>
            <person name="Martin F.M."/>
        </authorList>
    </citation>
    <scope>NUCLEOTIDE SEQUENCE</scope>
    <source>
        <strain evidence="2">BR01</strain>
    </source>
</reference>
<comment type="caution">
    <text evidence="2">The sequence shown here is derived from an EMBL/GenBank/DDBJ whole genome shotgun (WGS) entry which is preliminary data.</text>
</comment>
<dbReference type="AlphaFoldDB" id="A0A8I3AB55"/>
<dbReference type="InterPro" id="IPR038069">
    <property type="entry name" value="Pelota/DOM34_N"/>
</dbReference>
<gene>
    <name evidence="2" type="ORF">JVT61DRAFT_12962</name>
</gene>
<dbReference type="Pfam" id="PF26356">
    <property type="entry name" value="Pelota_N"/>
    <property type="match status" value="1"/>
</dbReference>
<evidence type="ECO:0000313" key="2">
    <source>
        <dbReference type="EMBL" id="KAG6378691.1"/>
    </source>
</evidence>
<dbReference type="InterPro" id="IPR058547">
    <property type="entry name" value="Pelota_N"/>
</dbReference>
<sequence>MKLIGKYVDKSGTVSFSFSIHLHGSSRQGHVTLRPEDDEDMWHLYNIIQQDDMVRAPAIRYEVTLNLCLVRCE</sequence>
<accession>A0A8I3AB55</accession>
<dbReference type="Proteomes" id="UP000683000">
    <property type="component" value="Unassembled WGS sequence"/>
</dbReference>
<dbReference type="OrthoDB" id="10249111at2759"/>
<protein>
    <recommendedName>
        <fullName evidence="1">Pelota N-terminal domain-containing protein</fullName>
    </recommendedName>
</protein>
<evidence type="ECO:0000313" key="3">
    <source>
        <dbReference type="Proteomes" id="UP000683000"/>
    </source>
</evidence>
<keyword evidence="3" id="KW-1185">Reference proteome</keyword>
<dbReference type="SUPFAM" id="SSF159065">
    <property type="entry name" value="Dom34/Pelota N-terminal domain-like"/>
    <property type="match status" value="1"/>
</dbReference>
<proteinExistence type="predicted"/>
<evidence type="ECO:0000259" key="1">
    <source>
        <dbReference type="Pfam" id="PF26356"/>
    </source>
</evidence>
<organism evidence="2 3">
    <name type="scientific">Boletus reticuloceps</name>
    <dbReference type="NCBI Taxonomy" id="495285"/>
    <lineage>
        <taxon>Eukaryota</taxon>
        <taxon>Fungi</taxon>
        <taxon>Dikarya</taxon>
        <taxon>Basidiomycota</taxon>
        <taxon>Agaricomycotina</taxon>
        <taxon>Agaricomycetes</taxon>
        <taxon>Agaricomycetidae</taxon>
        <taxon>Boletales</taxon>
        <taxon>Boletineae</taxon>
        <taxon>Boletaceae</taxon>
        <taxon>Boletoideae</taxon>
        <taxon>Boletus</taxon>
    </lineage>
</organism>
<dbReference type="Gene3D" id="2.30.30.870">
    <property type="entry name" value="Pelota, domain A"/>
    <property type="match status" value="1"/>
</dbReference>
<name>A0A8I3AB55_9AGAM</name>